<feature type="domain" description="CheB-type methylesterase" evidence="5">
    <location>
        <begin position="4"/>
        <end position="185"/>
    </location>
</feature>
<dbReference type="PANTHER" id="PTHR42872">
    <property type="entry name" value="PROTEIN-GLUTAMATE METHYLESTERASE/PROTEIN-GLUTAMINE GLUTAMINASE"/>
    <property type="match status" value="1"/>
</dbReference>
<dbReference type="KEGG" id="scor:J3U87_01905"/>
<comment type="catalytic activity">
    <reaction evidence="3">
        <text>[protein]-L-glutamate 5-O-methyl ester + H2O = L-glutamyl-[protein] + methanol + H(+)</text>
        <dbReference type="Rhea" id="RHEA:23236"/>
        <dbReference type="Rhea" id="RHEA-COMP:10208"/>
        <dbReference type="Rhea" id="RHEA-COMP:10311"/>
        <dbReference type="ChEBI" id="CHEBI:15377"/>
        <dbReference type="ChEBI" id="CHEBI:15378"/>
        <dbReference type="ChEBI" id="CHEBI:17790"/>
        <dbReference type="ChEBI" id="CHEBI:29973"/>
        <dbReference type="ChEBI" id="CHEBI:82795"/>
        <dbReference type="EC" id="3.1.1.61"/>
    </reaction>
</comment>
<evidence type="ECO:0000256" key="1">
    <source>
        <dbReference type="ARBA" id="ARBA00022801"/>
    </source>
</evidence>
<keyword evidence="7" id="KW-1185">Reference proteome</keyword>
<dbReference type="GO" id="GO:0008984">
    <property type="term" value="F:protein-glutamate methylesterase activity"/>
    <property type="evidence" value="ECO:0007669"/>
    <property type="project" value="UniProtKB-EC"/>
</dbReference>
<proteinExistence type="predicted"/>
<dbReference type="GO" id="GO:0005737">
    <property type="term" value="C:cytoplasm"/>
    <property type="evidence" value="ECO:0007669"/>
    <property type="project" value="InterPro"/>
</dbReference>
<dbReference type="InterPro" id="IPR035909">
    <property type="entry name" value="CheB_C"/>
</dbReference>
<dbReference type="GO" id="GO:0000156">
    <property type="term" value="F:phosphorelay response regulator activity"/>
    <property type="evidence" value="ECO:0007669"/>
    <property type="project" value="InterPro"/>
</dbReference>
<feature type="active site" evidence="4">
    <location>
        <position position="133"/>
    </location>
</feature>
<dbReference type="Gene3D" id="3.40.50.180">
    <property type="entry name" value="Methylesterase CheB, C-terminal domain"/>
    <property type="match status" value="1"/>
</dbReference>
<feature type="active site" evidence="4">
    <location>
        <position position="40"/>
    </location>
</feature>
<dbReference type="EMBL" id="CP071793">
    <property type="protein sequence ID" value="QTD51198.1"/>
    <property type="molecule type" value="Genomic_DNA"/>
</dbReference>
<sequence length="193" mass="20668">MERPFQMIAIGVSAGGMRALSHILPAFPEGFPMAIVIVQHVRCDAGDLMASVLEVHTVLPIKEADEKEPIHAGHMYIAPAGYHLLVEPDRTFSLSVDAKVNYARPSIDVLFESAADVYGEQLVGVILTGANTDGSKGLRRVAEYGGLTVVQDPESAEVDQMPRAALATAPVDHVVSLKEIGSFLVKLGGRDPR</sequence>
<evidence type="ECO:0000256" key="2">
    <source>
        <dbReference type="ARBA" id="ARBA00039140"/>
    </source>
</evidence>
<protein>
    <recommendedName>
        <fullName evidence="2">protein-glutamate methylesterase</fullName>
        <ecNumber evidence="2">3.1.1.61</ecNumber>
    </recommendedName>
</protein>
<dbReference type="SUPFAM" id="SSF52738">
    <property type="entry name" value="Methylesterase CheB, C-terminal domain"/>
    <property type="match status" value="1"/>
</dbReference>
<gene>
    <name evidence="6" type="ORF">J3U87_01905</name>
</gene>
<organism evidence="6 7">
    <name type="scientific">Sulfidibacter corallicola</name>
    <dbReference type="NCBI Taxonomy" id="2818388"/>
    <lineage>
        <taxon>Bacteria</taxon>
        <taxon>Pseudomonadati</taxon>
        <taxon>Acidobacteriota</taxon>
        <taxon>Holophagae</taxon>
        <taxon>Acanthopleuribacterales</taxon>
        <taxon>Acanthopleuribacteraceae</taxon>
        <taxon>Sulfidibacter</taxon>
    </lineage>
</organism>
<dbReference type="Pfam" id="PF01339">
    <property type="entry name" value="CheB_methylest"/>
    <property type="match status" value="1"/>
</dbReference>
<dbReference type="InterPro" id="IPR000673">
    <property type="entry name" value="Sig_transdc_resp-reg_Me-estase"/>
</dbReference>
<dbReference type="PANTHER" id="PTHR42872:SF3">
    <property type="entry name" value="PROTEIN-GLUTAMATE METHYLESTERASE_PROTEIN-GLUTAMINE GLUTAMINASE 1"/>
    <property type="match status" value="1"/>
</dbReference>
<dbReference type="GO" id="GO:0006935">
    <property type="term" value="P:chemotaxis"/>
    <property type="evidence" value="ECO:0007669"/>
    <property type="project" value="UniProtKB-UniRule"/>
</dbReference>
<dbReference type="Proteomes" id="UP000663929">
    <property type="component" value="Chromosome"/>
</dbReference>
<dbReference type="PROSITE" id="PS50122">
    <property type="entry name" value="CHEB"/>
    <property type="match status" value="1"/>
</dbReference>
<evidence type="ECO:0000256" key="3">
    <source>
        <dbReference type="ARBA" id="ARBA00048267"/>
    </source>
</evidence>
<name>A0A8A4TQC9_SULCO</name>
<evidence type="ECO:0000259" key="5">
    <source>
        <dbReference type="PROSITE" id="PS50122"/>
    </source>
</evidence>
<dbReference type="AlphaFoldDB" id="A0A8A4TQC9"/>
<feature type="active site" evidence="4">
    <location>
        <position position="13"/>
    </location>
</feature>
<keyword evidence="4" id="KW-0145">Chemotaxis</keyword>
<dbReference type="EC" id="3.1.1.61" evidence="2"/>
<dbReference type="CDD" id="cd16433">
    <property type="entry name" value="CheB"/>
    <property type="match status" value="1"/>
</dbReference>
<evidence type="ECO:0000313" key="7">
    <source>
        <dbReference type="Proteomes" id="UP000663929"/>
    </source>
</evidence>
<accession>A0A8A4TQC9</accession>
<keyword evidence="1 4" id="KW-0378">Hydrolase</keyword>
<evidence type="ECO:0000313" key="6">
    <source>
        <dbReference type="EMBL" id="QTD51198.1"/>
    </source>
</evidence>
<evidence type="ECO:0000256" key="4">
    <source>
        <dbReference type="PROSITE-ProRule" id="PRU00050"/>
    </source>
</evidence>
<reference evidence="6" key="1">
    <citation type="submission" date="2021-03" db="EMBL/GenBank/DDBJ databases">
        <title>Acanthopleuribacteraceae sp. M133.</title>
        <authorList>
            <person name="Wang G."/>
        </authorList>
    </citation>
    <scope>NUCLEOTIDE SEQUENCE</scope>
    <source>
        <strain evidence="6">M133</strain>
    </source>
</reference>